<sequence>MTHKEHIRVGHLTFDCRISGNKENQLVILLHGWPETAFMWVNIMHDLAKLGFYCVAPNLRGYSSGAILKGKKNYTIDKLSQDVLDIAKAVGKQKFHLVGHDWGAVIGWKVVHDHSESILSWTALSVPHIQAFGYAIKNDPIQKKKSRYIRHFQTPFLPEMKIRKNDFELLRKLWKHSSKEEVEDYLSVFRRKGVLTASLNYYRANAKMFTDGVIGDIDVPTLFIWGEHDVAIGAVGVEQGHQYMKGYYRFVKLDAGHWLMQTKYNSVKEDICSHLLKFKV</sequence>
<dbReference type="InterPro" id="IPR000073">
    <property type="entry name" value="AB_hydrolase_1"/>
</dbReference>
<dbReference type="SUPFAM" id="SSF53474">
    <property type="entry name" value="alpha/beta-Hydrolases"/>
    <property type="match status" value="1"/>
</dbReference>
<dbReference type="Gene3D" id="3.40.50.1820">
    <property type="entry name" value="alpha/beta hydrolase"/>
    <property type="match status" value="1"/>
</dbReference>
<proteinExistence type="predicted"/>
<dbReference type="Pfam" id="PF00561">
    <property type="entry name" value="Abhydrolase_1"/>
    <property type="match status" value="1"/>
</dbReference>
<dbReference type="EMBL" id="JBHTLJ010000004">
    <property type="protein sequence ID" value="MFD1163296.1"/>
    <property type="molecule type" value="Genomic_DNA"/>
</dbReference>
<feature type="domain" description="AB hydrolase-1" evidence="2">
    <location>
        <begin position="26"/>
        <end position="260"/>
    </location>
</feature>
<evidence type="ECO:0000259" key="2">
    <source>
        <dbReference type="Pfam" id="PF00561"/>
    </source>
</evidence>
<dbReference type="PRINTS" id="PR00412">
    <property type="entry name" value="EPOXHYDRLASE"/>
</dbReference>
<dbReference type="InterPro" id="IPR000639">
    <property type="entry name" value="Epox_hydrolase-like"/>
</dbReference>
<dbReference type="RefSeq" id="WP_311941840.1">
    <property type="nucleotide sequence ID" value="NZ_JAVSCK010000004.1"/>
</dbReference>
<dbReference type="Proteomes" id="UP001597163">
    <property type="component" value="Unassembled WGS sequence"/>
</dbReference>
<dbReference type="InterPro" id="IPR029058">
    <property type="entry name" value="AB_hydrolase_fold"/>
</dbReference>
<evidence type="ECO:0000256" key="1">
    <source>
        <dbReference type="ARBA" id="ARBA00022801"/>
    </source>
</evidence>
<name>A0ABW3RE44_9FLAO</name>
<dbReference type="GO" id="GO:0016787">
    <property type="term" value="F:hydrolase activity"/>
    <property type="evidence" value="ECO:0007669"/>
    <property type="project" value="UniProtKB-KW"/>
</dbReference>
<keyword evidence="1 3" id="KW-0378">Hydrolase</keyword>
<comment type="caution">
    <text evidence="3">The sequence shown here is derived from an EMBL/GenBank/DDBJ whole genome shotgun (WGS) entry which is preliminary data.</text>
</comment>
<evidence type="ECO:0000313" key="3">
    <source>
        <dbReference type="EMBL" id="MFD1163296.1"/>
    </source>
</evidence>
<keyword evidence="4" id="KW-1185">Reference proteome</keyword>
<gene>
    <name evidence="3" type="ORF">ACFQ2E_12750</name>
</gene>
<accession>A0ABW3RE44</accession>
<evidence type="ECO:0000313" key="4">
    <source>
        <dbReference type="Proteomes" id="UP001597163"/>
    </source>
</evidence>
<organism evidence="3 4">
    <name type="scientific">Hwangdonia seohaensis</name>
    <dbReference type="NCBI Taxonomy" id="1240727"/>
    <lineage>
        <taxon>Bacteria</taxon>
        <taxon>Pseudomonadati</taxon>
        <taxon>Bacteroidota</taxon>
        <taxon>Flavobacteriia</taxon>
        <taxon>Flavobacteriales</taxon>
        <taxon>Flavobacteriaceae</taxon>
        <taxon>Hwangdonia</taxon>
    </lineage>
</organism>
<reference evidence="4" key="1">
    <citation type="journal article" date="2019" name="Int. J. Syst. Evol. Microbiol.">
        <title>The Global Catalogue of Microorganisms (GCM) 10K type strain sequencing project: providing services to taxonomists for standard genome sequencing and annotation.</title>
        <authorList>
            <consortium name="The Broad Institute Genomics Platform"/>
            <consortium name="The Broad Institute Genome Sequencing Center for Infectious Disease"/>
            <person name="Wu L."/>
            <person name="Ma J."/>
        </authorList>
    </citation>
    <scope>NUCLEOTIDE SEQUENCE [LARGE SCALE GENOMIC DNA]</scope>
    <source>
        <strain evidence="4">CCUG 63246</strain>
    </source>
</reference>
<protein>
    <submittedName>
        <fullName evidence="3">Alpha/beta fold hydrolase</fullName>
    </submittedName>
</protein>
<dbReference type="PANTHER" id="PTHR43329">
    <property type="entry name" value="EPOXIDE HYDROLASE"/>
    <property type="match status" value="1"/>
</dbReference>